<dbReference type="GO" id="GO:0005375">
    <property type="term" value="F:copper ion transmembrane transporter activity"/>
    <property type="evidence" value="ECO:0007669"/>
    <property type="project" value="UniProtKB-UniRule"/>
</dbReference>
<keyword evidence="4" id="KW-0813">Transport</keyword>
<feature type="transmembrane region" description="Helical" evidence="4">
    <location>
        <begin position="69"/>
        <end position="92"/>
    </location>
</feature>
<keyword evidence="4" id="KW-0186">Copper</keyword>
<keyword evidence="4" id="KW-0187">Copper transport</keyword>
<dbReference type="WBParaSite" id="BXY_0808000.1">
    <property type="protein sequence ID" value="BXY_0808000.1"/>
    <property type="gene ID" value="BXY_0808000"/>
</dbReference>
<evidence type="ECO:0000256" key="1">
    <source>
        <dbReference type="ARBA" id="ARBA00022692"/>
    </source>
</evidence>
<dbReference type="AlphaFoldDB" id="A0A1I7S4Z6"/>
<keyword evidence="3 4" id="KW-0472">Membrane</keyword>
<organism evidence="5 6">
    <name type="scientific">Bursaphelenchus xylophilus</name>
    <name type="common">Pinewood nematode worm</name>
    <name type="synonym">Aphelenchoides xylophilus</name>
    <dbReference type="NCBI Taxonomy" id="6326"/>
    <lineage>
        <taxon>Eukaryota</taxon>
        <taxon>Metazoa</taxon>
        <taxon>Ecdysozoa</taxon>
        <taxon>Nematoda</taxon>
        <taxon>Chromadorea</taxon>
        <taxon>Rhabditida</taxon>
        <taxon>Tylenchina</taxon>
        <taxon>Tylenchomorpha</taxon>
        <taxon>Aphelenchoidea</taxon>
        <taxon>Aphelenchoididae</taxon>
        <taxon>Bursaphelenchus</taxon>
    </lineage>
</organism>
<keyword evidence="1 4" id="KW-0812">Transmembrane</keyword>
<accession>A0A1I7S4Z6</accession>
<dbReference type="InterPro" id="IPR007274">
    <property type="entry name" value="Cop_transporter"/>
</dbReference>
<dbReference type="PANTHER" id="PTHR12483:SF115">
    <property type="entry name" value="COPPER TRANSPORT PROTEIN"/>
    <property type="match status" value="1"/>
</dbReference>
<dbReference type="Proteomes" id="UP000095284">
    <property type="component" value="Unplaced"/>
</dbReference>
<comment type="similarity">
    <text evidence="4">Belongs to the copper transporter (Ctr) (TC 1.A.56) family. SLC31A subfamily.</text>
</comment>
<sequence>MMWTYLHTTINDTILFKFWQVKSSTDMAASCAIVFVMAVLLEFLKFVRLSVERKSQDKLLVTKSYCSRLFNPFHLLQTGLFGIQIILSYLLMLVFMTFSVWLGLSIAVGAGVGYFVFGAQPATSSETEAVLVGHNIHN</sequence>
<feature type="transmembrane region" description="Helical" evidence="4">
    <location>
        <begin position="98"/>
        <end position="117"/>
    </location>
</feature>
<evidence type="ECO:0000313" key="5">
    <source>
        <dbReference type="Proteomes" id="UP000095284"/>
    </source>
</evidence>
<name>A0A1I7S4Z6_BURXY</name>
<feature type="transmembrane region" description="Helical" evidence="4">
    <location>
        <begin position="27"/>
        <end position="48"/>
    </location>
</feature>
<dbReference type="eggNOG" id="KOG3386">
    <property type="taxonomic scope" value="Eukaryota"/>
</dbReference>
<keyword evidence="2 4" id="KW-1133">Transmembrane helix</keyword>
<reference evidence="6" key="1">
    <citation type="submission" date="2016-11" db="UniProtKB">
        <authorList>
            <consortium name="WormBaseParasite"/>
        </authorList>
    </citation>
    <scope>IDENTIFICATION</scope>
</reference>
<comment type="subcellular location">
    <subcellularLocation>
        <location evidence="4">Membrane</location>
        <topology evidence="4">Multi-pass membrane protein</topology>
    </subcellularLocation>
</comment>
<dbReference type="GO" id="GO:0016020">
    <property type="term" value="C:membrane"/>
    <property type="evidence" value="ECO:0007669"/>
    <property type="project" value="UniProtKB-SubCell"/>
</dbReference>
<evidence type="ECO:0000313" key="6">
    <source>
        <dbReference type="WBParaSite" id="BXY_0808000.1"/>
    </source>
</evidence>
<evidence type="ECO:0000256" key="4">
    <source>
        <dbReference type="RuleBase" id="RU367022"/>
    </source>
</evidence>
<dbReference type="Pfam" id="PF04145">
    <property type="entry name" value="Ctr"/>
    <property type="match status" value="2"/>
</dbReference>
<protein>
    <recommendedName>
        <fullName evidence="4">Copper transport protein</fullName>
    </recommendedName>
</protein>
<evidence type="ECO:0000256" key="2">
    <source>
        <dbReference type="ARBA" id="ARBA00022989"/>
    </source>
</evidence>
<dbReference type="PANTHER" id="PTHR12483">
    <property type="entry name" value="SOLUTE CARRIER FAMILY 31 COPPER TRANSPORTERS"/>
    <property type="match status" value="1"/>
</dbReference>
<evidence type="ECO:0000256" key="3">
    <source>
        <dbReference type="ARBA" id="ARBA00023136"/>
    </source>
</evidence>
<keyword evidence="4" id="KW-0406">Ion transport</keyword>
<proteinExistence type="inferred from homology"/>